<protein>
    <submittedName>
        <fullName evidence="3">Radical_SAM_C domain-containing protein</fullName>
    </submittedName>
</protein>
<reference evidence="2" key="1">
    <citation type="submission" date="2013-12" db="EMBL/GenBank/DDBJ databases">
        <authorList>
            <person name="Aslett M."/>
        </authorList>
    </citation>
    <scope>NUCLEOTIDE SEQUENCE [LARGE SCALE GENOMIC DNA]</scope>
    <source>
        <strain evidence="2">Lindley</strain>
    </source>
</reference>
<accession>A0A183C2C5</accession>
<name>A0A183C2C5_GLOPA</name>
<sequence>MPPTLEMHRRPRRPWIVLYMTHPYLVSNDEDKVQWFIMNDTDRFFDILKRYKVDLLTSCGIEGMARLLTKKKKEMPEAKLPEYVQTTMAQCGGYQSIPNNLESRRAKRSSDAGRLGTSKRRSLGPSDQFSLAKPPIPREPLPVMTRLCPVSPPKSLPPIELYFRLVL</sequence>
<dbReference type="WBParaSite" id="GPLIN_000701900">
    <property type="protein sequence ID" value="GPLIN_000701900"/>
    <property type="gene ID" value="GPLIN_000701900"/>
</dbReference>
<organism evidence="2 3">
    <name type="scientific">Globodera pallida</name>
    <name type="common">Potato cyst nematode worm</name>
    <name type="synonym">Heterodera pallida</name>
    <dbReference type="NCBI Taxonomy" id="36090"/>
    <lineage>
        <taxon>Eukaryota</taxon>
        <taxon>Metazoa</taxon>
        <taxon>Ecdysozoa</taxon>
        <taxon>Nematoda</taxon>
        <taxon>Chromadorea</taxon>
        <taxon>Rhabditida</taxon>
        <taxon>Tylenchina</taxon>
        <taxon>Tylenchomorpha</taxon>
        <taxon>Tylenchoidea</taxon>
        <taxon>Heteroderidae</taxon>
        <taxon>Heteroderinae</taxon>
        <taxon>Globodera</taxon>
    </lineage>
</organism>
<feature type="region of interest" description="Disordered" evidence="1">
    <location>
        <begin position="95"/>
        <end position="137"/>
    </location>
</feature>
<reference evidence="2" key="2">
    <citation type="submission" date="2014-05" db="EMBL/GenBank/DDBJ databases">
        <title>The genome and life-stage specific transcriptomes of Globodera pallida elucidate key aspects of plant parasitism by a cyst nematode.</title>
        <authorList>
            <person name="Cotton J.A."/>
            <person name="Lilley C.J."/>
            <person name="Jones L.M."/>
            <person name="Kikuchi T."/>
            <person name="Reid A.J."/>
            <person name="Thorpe P."/>
            <person name="Tsai I.J."/>
            <person name="Beasley H."/>
            <person name="Blok V."/>
            <person name="Cock P.J.A."/>
            <person name="Van den Akker S.E."/>
            <person name="Holroyd N."/>
            <person name="Hunt M."/>
            <person name="Mantelin S."/>
            <person name="Naghra H."/>
            <person name="Pain A."/>
            <person name="Palomares-Rius J.E."/>
            <person name="Zarowiecki M."/>
            <person name="Berriman M."/>
            <person name="Jones J.T."/>
            <person name="Urwin P.E."/>
        </authorList>
    </citation>
    <scope>NUCLEOTIDE SEQUENCE [LARGE SCALE GENOMIC DNA]</scope>
    <source>
        <strain evidence="2">Lindley</strain>
    </source>
</reference>
<keyword evidence="2" id="KW-1185">Reference proteome</keyword>
<evidence type="ECO:0000313" key="2">
    <source>
        <dbReference type="Proteomes" id="UP000050741"/>
    </source>
</evidence>
<dbReference type="Proteomes" id="UP000050741">
    <property type="component" value="Unassembled WGS sequence"/>
</dbReference>
<reference evidence="3" key="3">
    <citation type="submission" date="2016-06" db="UniProtKB">
        <authorList>
            <consortium name="WormBaseParasite"/>
        </authorList>
    </citation>
    <scope>IDENTIFICATION</scope>
</reference>
<proteinExistence type="predicted"/>
<dbReference type="AlphaFoldDB" id="A0A183C2C5"/>
<evidence type="ECO:0000256" key="1">
    <source>
        <dbReference type="SAM" id="MobiDB-lite"/>
    </source>
</evidence>
<feature type="compositionally biased region" description="Basic and acidic residues" evidence="1">
    <location>
        <begin position="102"/>
        <end position="111"/>
    </location>
</feature>
<evidence type="ECO:0000313" key="3">
    <source>
        <dbReference type="WBParaSite" id="GPLIN_000701900"/>
    </source>
</evidence>